<dbReference type="InterPro" id="IPR000515">
    <property type="entry name" value="MetI-like"/>
</dbReference>
<dbReference type="OrthoDB" id="2649180at2"/>
<feature type="transmembrane region" description="Helical" evidence="7">
    <location>
        <begin position="105"/>
        <end position="125"/>
    </location>
</feature>
<evidence type="ECO:0000256" key="2">
    <source>
        <dbReference type="ARBA" id="ARBA00022448"/>
    </source>
</evidence>
<dbReference type="AlphaFoldDB" id="A0A4R5KWZ1"/>
<feature type="transmembrane region" description="Helical" evidence="7">
    <location>
        <begin position="72"/>
        <end position="93"/>
    </location>
</feature>
<keyword evidence="2 7" id="KW-0813">Transport</keyword>
<comment type="similarity">
    <text evidence="7">Belongs to the binding-protein-dependent transport system permease family.</text>
</comment>
<reference evidence="9 10" key="1">
    <citation type="submission" date="2019-03" db="EMBL/GenBank/DDBJ databases">
        <title>This is whole genome sequence of Paenibacillus sp MS74 strain.</title>
        <authorList>
            <person name="Trinh H.N."/>
        </authorList>
    </citation>
    <scope>NUCLEOTIDE SEQUENCE [LARGE SCALE GENOMIC DNA]</scope>
    <source>
        <strain evidence="9 10">MS74</strain>
    </source>
</reference>
<feature type="transmembrane region" description="Helical" evidence="7">
    <location>
        <begin position="264"/>
        <end position="282"/>
    </location>
</feature>
<name>A0A4R5KWZ1_9BACL</name>
<feature type="transmembrane region" description="Helical" evidence="7">
    <location>
        <begin position="199"/>
        <end position="221"/>
    </location>
</feature>
<evidence type="ECO:0000256" key="5">
    <source>
        <dbReference type="ARBA" id="ARBA00022989"/>
    </source>
</evidence>
<keyword evidence="10" id="KW-1185">Reference proteome</keyword>
<feature type="transmembrane region" description="Helical" evidence="7">
    <location>
        <begin position="153"/>
        <end position="178"/>
    </location>
</feature>
<proteinExistence type="inferred from homology"/>
<evidence type="ECO:0000256" key="1">
    <source>
        <dbReference type="ARBA" id="ARBA00004651"/>
    </source>
</evidence>
<dbReference type="GO" id="GO:0005886">
    <property type="term" value="C:plasma membrane"/>
    <property type="evidence" value="ECO:0007669"/>
    <property type="project" value="UniProtKB-SubCell"/>
</dbReference>
<feature type="transmembrane region" description="Helical" evidence="7">
    <location>
        <begin position="9"/>
        <end position="28"/>
    </location>
</feature>
<evidence type="ECO:0000256" key="6">
    <source>
        <dbReference type="ARBA" id="ARBA00023136"/>
    </source>
</evidence>
<dbReference type="PROSITE" id="PS50928">
    <property type="entry name" value="ABC_TM1"/>
    <property type="match status" value="1"/>
</dbReference>
<comment type="caution">
    <text evidence="9">The sequence shown here is derived from an EMBL/GenBank/DDBJ whole genome shotgun (WGS) entry which is preliminary data.</text>
</comment>
<organism evidence="9 10">
    <name type="scientific">Paenibacillus piri</name>
    <dbReference type="NCBI Taxonomy" id="2547395"/>
    <lineage>
        <taxon>Bacteria</taxon>
        <taxon>Bacillati</taxon>
        <taxon>Bacillota</taxon>
        <taxon>Bacilli</taxon>
        <taxon>Bacillales</taxon>
        <taxon>Paenibacillaceae</taxon>
        <taxon>Paenibacillus</taxon>
    </lineage>
</organism>
<keyword evidence="3" id="KW-1003">Cell membrane</keyword>
<dbReference type="Pfam" id="PF00528">
    <property type="entry name" value="BPD_transp_1"/>
    <property type="match status" value="1"/>
</dbReference>
<dbReference type="InterPro" id="IPR035906">
    <property type="entry name" value="MetI-like_sf"/>
</dbReference>
<evidence type="ECO:0000256" key="3">
    <source>
        <dbReference type="ARBA" id="ARBA00022475"/>
    </source>
</evidence>
<evidence type="ECO:0000256" key="7">
    <source>
        <dbReference type="RuleBase" id="RU363032"/>
    </source>
</evidence>
<dbReference type="PANTHER" id="PTHR30193:SF37">
    <property type="entry name" value="INNER MEMBRANE ABC TRANSPORTER PERMEASE PROTEIN YCJO"/>
    <property type="match status" value="1"/>
</dbReference>
<dbReference type="PANTHER" id="PTHR30193">
    <property type="entry name" value="ABC TRANSPORTER PERMEASE PROTEIN"/>
    <property type="match status" value="1"/>
</dbReference>
<dbReference type="Gene3D" id="1.10.3720.10">
    <property type="entry name" value="MetI-like"/>
    <property type="match status" value="1"/>
</dbReference>
<feature type="domain" description="ABC transmembrane type-1" evidence="8">
    <location>
        <begin position="68"/>
        <end position="280"/>
    </location>
</feature>
<keyword evidence="5 7" id="KW-1133">Transmembrane helix</keyword>
<evidence type="ECO:0000313" key="10">
    <source>
        <dbReference type="Proteomes" id="UP000295636"/>
    </source>
</evidence>
<dbReference type="GO" id="GO:0055085">
    <property type="term" value="P:transmembrane transport"/>
    <property type="evidence" value="ECO:0007669"/>
    <property type="project" value="InterPro"/>
</dbReference>
<dbReference type="SUPFAM" id="SSF161098">
    <property type="entry name" value="MetI-like"/>
    <property type="match status" value="1"/>
</dbReference>
<keyword evidence="6 7" id="KW-0472">Membrane</keyword>
<evidence type="ECO:0000259" key="8">
    <source>
        <dbReference type="PROSITE" id="PS50928"/>
    </source>
</evidence>
<dbReference type="CDD" id="cd06261">
    <property type="entry name" value="TM_PBP2"/>
    <property type="match status" value="1"/>
</dbReference>
<evidence type="ECO:0000256" key="4">
    <source>
        <dbReference type="ARBA" id="ARBA00022692"/>
    </source>
</evidence>
<dbReference type="EMBL" id="SMRT01000002">
    <property type="protein sequence ID" value="TDF99500.1"/>
    <property type="molecule type" value="Genomic_DNA"/>
</dbReference>
<dbReference type="Proteomes" id="UP000295636">
    <property type="component" value="Unassembled WGS sequence"/>
</dbReference>
<accession>A0A4R5KWZ1</accession>
<comment type="subcellular location">
    <subcellularLocation>
        <location evidence="1 7">Cell membrane</location>
        <topology evidence="1 7">Multi-pass membrane protein</topology>
    </subcellularLocation>
</comment>
<dbReference type="RefSeq" id="WP_133226037.1">
    <property type="nucleotide sequence ID" value="NZ_SMRT01000002.1"/>
</dbReference>
<gene>
    <name evidence="9" type="ORF">E1757_06530</name>
</gene>
<evidence type="ECO:0000313" key="9">
    <source>
        <dbReference type="EMBL" id="TDF99500.1"/>
    </source>
</evidence>
<sequence length="290" mass="32598">MNVRLAKPLIFLLPALFFHLAVIVYPSIYTLYLSFFSWNGSINTAKVFVGLQNYVTLFTGDSVFYTALRNNFLWTTGSLVATTVLGLSLAMIINYKLRGMIIFRGVFYFPYVLSGIVVSLMWSWMYHPEFGVFNEILRGIGFEPVEWLSNPKLALLSVFIASTWHHVGAPMILFLAGLQSIPSDPYEAAKVEGANKLQVFIYVTVPMLRETFVIVFATTLIGSMKVFDTIYAMTGGGPAQSTQVLASWMYYQTFQFHNLGVGSAISWILVILVMAITIPYIMHMSKQSHV</sequence>
<dbReference type="InterPro" id="IPR051393">
    <property type="entry name" value="ABC_transporter_permease"/>
</dbReference>
<protein>
    <submittedName>
        <fullName evidence="9">Sugar ABC transporter permease</fullName>
    </submittedName>
</protein>
<keyword evidence="4 7" id="KW-0812">Transmembrane</keyword>